<sequence length="397" mass="41611">MQQSQAPAKFPVPFGNSAGPSYIRDVPQESQVGINDGAASLETGFPPKNFQPVGSGGVPPFGQDMNGILKRITQWSRWQAAGATNLWDSAFATAIGGYPRGAVLGSTTPGLLWVSVADNNLTNPDGINADGWRAVLTDAAVPSTALVRAGADTSGTANQIVIPAVAPALNGLQNYQVFEIIPNVSVTGSTTVRLASYEPIPLKRRDGGDLQNGDAPVGQPFLAVFLNGVLRSLGMRPSEIVALINSSIASNTTIYNTLSQVIGTSFFYSNLGAVPDVVRDIGASADTNTIIGEVNIPAGYINLFATVTVAVGQIAPTTAAGYQVNVWLSEAGGAWQRLEWSDATKPDGLITIQLSRSAFRGIDKTKAYRVRSTIWKNADSGAATPPQSSLQVQALKI</sequence>
<comment type="caution">
    <text evidence="1">The sequence shown here is derived from an EMBL/GenBank/DDBJ whole genome shotgun (WGS) entry which is preliminary data.</text>
</comment>
<keyword evidence="2" id="KW-1185">Reference proteome</keyword>
<accession>A0AA37HDX7</accession>
<organism evidence="1 2">
    <name type="scientific">Methylobacterium frigidaeris</name>
    <dbReference type="NCBI Taxonomy" id="2038277"/>
    <lineage>
        <taxon>Bacteria</taxon>
        <taxon>Pseudomonadati</taxon>
        <taxon>Pseudomonadota</taxon>
        <taxon>Alphaproteobacteria</taxon>
        <taxon>Hyphomicrobiales</taxon>
        <taxon>Methylobacteriaceae</taxon>
        <taxon>Methylobacterium</taxon>
    </lineage>
</organism>
<name>A0AA37HDX7_9HYPH</name>
<reference evidence="1" key="2">
    <citation type="submission" date="2021-08" db="EMBL/GenBank/DDBJ databases">
        <authorList>
            <person name="Tani A."/>
            <person name="Ola A."/>
            <person name="Ogura Y."/>
            <person name="Katsura K."/>
            <person name="Hayashi T."/>
        </authorList>
    </citation>
    <scope>NUCLEOTIDE SEQUENCE</scope>
    <source>
        <strain evidence="1">JCM 32048</strain>
    </source>
</reference>
<dbReference type="EMBL" id="BPQJ01000019">
    <property type="protein sequence ID" value="GJD63741.1"/>
    <property type="molecule type" value="Genomic_DNA"/>
</dbReference>
<dbReference type="RefSeq" id="WP_238192055.1">
    <property type="nucleotide sequence ID" value="NZ_BPQJ01000019.1"/>
</dbReference>
<proteinExistence type="predicted"/>
<dbReference type="AlphaFoldDB" id="A0AA37HDX7"/>
<evidence type="ECO:0000313" key="2">
    <source>
        <dbReference type="Proteomes" id="UP001055286"/>
    </source>
</evidence>
<evidence type="ECO:0000313" key="1">
    <source>
        <dbReference type="EMBL" id="GJD63741.1"/>
    </source>
</evidence>
<protein>
    <submittedName>
        <fullName evidence="1">Uncharacterized protein</fullName>
    </submittedName>
</protein>
<dbReference type="Proteomes" id="UP001055286">
    <property type="component" value="Unassembled WGS sequence"/>
</dbReference>
<gene>
    <name evidence="1" type="ORF">MPEAHAMD_3912</name>
</gene>
<reference evidence="1" key="1">
    <citation type="journal article" date="2016" name="Front. Microbiol.">
        <title>Genome Sequence of the Piezophilic, Mesophilic Sulfate-Reducing Bacterium Desulfovibrio indicus J2T.</title>
        <authorList>
            <person name="Cao J."/>
            <person name="Maignien L."/>
            <person name="Shao Z."/>
            <person name="Alain K."/>
            <person name="Jebbar M."/>
        </authorList>
    </citation>
    <scope>NUCLEOTIDE SEQUENCE</scope>
    <source>
        <strain evidence="1">JCM 32048</strain>
    </source>
</reference>